<dbReference type="InterPro" id="IPR012910">
    <property type="entry name" value="Plug_dom"/>
</dbReference>
<evidence type="ECO:0000256" key="2">
    <source>
        <dbReference type="ARBA" id="ARBA00009810"/>
    </source>
</evidence>
<dbReference type="PANTHER" id="PTHR32552:SF68">
    <property type="entry name" value="FERRICHROME OUTER MEMBRANE TRANSPORTER_PHAGE RECEPTOR"/>
    <property type="match status" value="1"/>
</dbReference>
<evidence type="ECO:0000256" key="5">
    <source>
        <dbReference type="ARBA" id="ARBA00022496"/>
    </source>
</evidence>
<evidence type="ECO:0000313" key="19">
    <source>
        <dbReference type="Proteomes" id="UP000637002"/>
    </source>
</evidence>
<dbReference type="AlphaFoldDB" id="A0A916UE75"/>
<keyword evidence="6 14" id="KW-0812">Transmembrane</keyword>
<dbReference type="Gene3D" id="2.170.130.10">
    <property type="entry name" value="TonB-dependent receptor, plug domain"/>
    <property type="match status" value="1"/>
</dbReference>
<feature type="domain" description="TonB-dependent receptor-like beta-barrel" evidence="16">
    <location>
        <begin position="252"/>
        <end position="685"/>
    </location>
</feature>
<dbReference type="CDD" id="cd01347">
    <property type="entry name" value="ligand_gated_channel"/>
    <property type="match status" value="1"/>
</dbReference>
<dbReference type="GO" id="GO:0015891">
    <property type="term" value="P:siderophore transport"/>
    <property type="evidence" value="ECO:0007669"/>
    <property type="project" value="InterPro"/>
</dbReference>
<evidence type="ECO:0000256" key="4">
    <source>
        <dbReference type="ARBA" id="ARBA00022452"/>
    </source>
</evidence>
<dbReference type="PROSITE" id="PS52016">
    <property type="entry name" value="TONB_DEPENDENT_REC_3"/>
    <property type="match status" value="1"/>
</dbReference>
<keyword evidence="9" id="KW-0406">Ion transport</keyword>
<evidence type="ECO:0000256" key="13">
    <source>
        <dbReference type="ARBA" id="ARBA00023237"/>
    </source>
</evidence>
<evidence type="ECO:0000259" key="17">
    <source>
        <dbReference type="Pfam" id="PF07715"/>
    </source>
</evidence>
<protein>
    <submittedName>
        <fullName evidence="18">Ligand-gated channel</fullName>
    </submittedName>
</protein>
<comment type="similarity">
    <text evidence="2 14 15">Belongs to the TonB-dependent receptor family.</text>
</comment>
<evidence type="ECO:0000259" key="16">
    <source>
        <dbReference type="Pfam" id="PF00593"/>
    </source>
</evidence>
<evidence type="ECO:0000256" key="15">
    <source>
        <dbReference type="RuleBase" id="RU003357"/>
    </source>
</evidence>
<keyword evidence="11 14" id="KW-0472">Membrane</keyword>
<dbReference type="FunFam" id="2.170.130.10:FF:000001">
    <property type="entry name" value="Catecholate siderophore TonB-dependent receptor"/>
    <property type="match status" value="1"/>
</dbReference>
<evidence type="ECO:0000256" key="10">
    <source>
        <dbReference type="ARBA" id="ARBA00023077"/>
    </source>
</evidence>
<dbReference type="SUPFAM" id="SSF56935">
    <property type="entry name" value="Porins"/>
    <property type="match status" value="1"/>
</dbReference>
<evidence type="ECO:0000256" key="1">
    <source>
        <dbReference type="ARBA" id="ARBA00004571"/>
    </source>
</evidence>
<name>A0A916UE75_9HYPH</name>
<gene>
    <name evidence="18" type="ORF">GCM10010994_30920</name>
</gene>
<keyword evidence="12" id="KW-0675">Receptor</keyword>
<sequence length="716" mass="77670">MAIAASAEASAQGTGREGTIQLETIEIQGPGETGIGPVQGYVAKRTTTGSKTDTPTLEIPQTINIITADQIRDQGAQSVSQALRYTPGVTGEQYGAASKFDSYTTVRGFKADFFLDGLHLPDGSSSTDWATSVIEPYGLERIEVLKGPSSVLYGQSGPGGIINMISKRPTATPLREVQLQTGSFGRIQGAFDVSGAADNQGQFLFRLTGLARQAGTQVDFVDDDRMFFAPSFTWRPSTDTSLTVLAQHISERNGRTGFNYLPTSGTLNANPVNGFLPFNRYSGDPAFDRFDRDQSSIGYAFEHRFSDSLSFSQNLRYTYNDVFLRALNRNGELLPDNRTLNRAAFRINATARAFTVDNHFEAKLQTGPLDHVLLFGLDYRDDSSTYDVGRGAAPPINIFNPTYGFAIADPGLNFQLKDARLRDLGIYAQDQIKFGGGWIATLGIRNDWSDVKTSTYTVTSRSLVNASTNDRALSGRVGLSYVFASGLAPYVSYTTSFQPTAQTDFFGAAFRPLTAEQYEAGIKYQPVGTNISLAASVFDITQQNTVTADPNPLHPFANVQLGEVKVRGFEFDARAQLTPEFAIIAGYSFLDTEVTKSSVAADLGDRLAATPKHQASIWGDYVVQNGALAGLGFGGGIRYVGDTYDVANTVKIPSYTLVDATLSYDLAKVSPKLDGARLSVVAKNLFDTYYVSQCGNVPGCTLGTRRTVLATFNYRW</sequence>
<proteinExistence type="inferred from homology"/>
<keyword evidence="5" id="KW-0410">Iron transport</keyword>
<dbReference type="GO" id="GO:0009279">
    <property type="term" value="C:cell outer membrane"/>
    <property type="evidence" value="ECO:0007669"/>
    <property type="project" value="UniProtKB-SubCell"/>
</dbReference>
<keyword evidence="7" id="KW-0732">Signal</keyword>
<dbReference type="Pfam" id="PF07715">
    <property type="entry name" value="Plug"/>
    <property type="match status" value="1"/>
</dbReference>
<reference evidence="18" key="1">
    <citation type="journal article" date="2014" name="Int. J. Syst. Evol. Microbiol.">
        <title>Complete genome sequence of Corynebacterium casei LMG S-19264T (=DSM 44701T), isolated from a smear-ripened cheese.</title>
        <authorList>
            <consortium name="US DOE Joint Genome Institute (JGI-PGF)"/>
            <person name="Walter F."/>
            <person name="Albersmeier A."/>
            <person name="Kalinowski J."/>
            <person name="Ruckert C."/>
        </authorList>
    </citation>
    <scope>NUCLEOTIDE SEQUENCE</scope>
    <source>
        <strain evidence="18">CGMCC 1.12919</strain>
    </source>
</reference>
<keyword evidence="8" id="KW-0408">Iron</keyword>
<dbReference type="InterPro" id="IPR039426">
    <property type="entry name" value="TonB-dep_rcpt-like"/>
</dbReference>
<dbReference type="FunFam" id="2.40.170.20:FF:000005">
    <property type="entry name" value="TonB-dependent siderophore receptor"/>
    <property type="match status" value="1"/>
</dbReference>
<evidence type="ECO:0000256" key="11">
    <source>
        <dbReference type="ARBA" id="ARBA00023136"/>
    </source>
</evidence>
<dbReference type="EMBL" id="BMGG01000005">
    <property type="protein sequence ID" value="GGC70153.1"/>
    <property type="molecule type" value="Genomic_DNA"/>
</dbReference>
<keyword evidence="13 14" id="KW-0998">Cell outer membrane</keyword>
<dbReference type="InterPro" id="IPR010105">
    <property type="entry name" value="TonB_sidphr_rcpt"/>
</dbReference>
<reference evidence="18" key="2">
    <citation type="submission" date="2020-09" db="EMBL/GenBank/DDBJ databases">
        <authorList>
            <person name="Sun Q."/>
            <person name="Zhou Y."/>
        </authorList>
    </citation>
    <scope>NUCLEOTIDE SEQUENCE</scope>
    <source>
        <strain evidence="18">CGMCC 1.12919</strain>
    </source>
</reference>
<evidence type="ECO:0000313" key="18">
    <source>
        <dbReference type="EMBL" id="GGC70153.1"/>
    </source>
</evidence>
<dbReference type="RefSeq" id="WP_188610070.1">
    <property type="nucleotide sequence ID" value="NZ_BMGG01000005.1"/>
</dbReference>
<organism evidence="18 19">
    <name type="scientific">Chelatococcus reniformis</name>
    <dbReference type="NCBI Taxonomy" id="1494448"/>
    <lineage>
        <taxon>Bacteria</taxon>
        <taxon>Pseudomonadati</taxon>
        <taxon>Pseudomonadota</taxon>
        <taxon>Alphaproteobacteria</taxon>
        <taxon>Hyphomicrobiales</taxon>
        <taxon>Chelatococcaceae</taxon>
        <taxon>Chelatococcus</taxon>
    </lineage>
</organism>
<dbReference type="InterPro" id="IPR036942">
    <property type="entry name" value="Beta-barrel_TonB_sf"/>
</dbReference>
<dbReference type="PANTHER" id="PTHR32552">
    <property type="entry name" value="FERRICHROME IRON RECEPTOR-RELATED"/>
    <property type="match status" value="1"/>
</dbReference>
<comment type="subcellular location">
    <subcellularLocation>
        <location evidence="1 14">Cell outer membrane</location>
        <topology evidence="1 14">Multi-pass membrane protein</topology>
    </subcellularLocation>
</comment>
<evidence type="ECO:0000256" key="9">
    <source>
        <dbReference type="ARBA" id="ARBA00023065"/>
    </source>
</evidence>
<dbReference type="InterPro" id="IPR000531">
    <property type="entry name" value="Beta-barrel_TonB"/>
</dbReference>
<keyword evidence="10 15" id="KW-0798">TonB box</keyword>
<keyword evidence="3 14" id="KW-0813">Transport</keyword>
<accession>A0A916UE75</accession>
<evidence type="ECO:0000256" key="8">
    <source>
        <dbReference type="ARBA" id="ARBA00023004"/>
    </source>
</evidence>
<evidence type="ECO:0000256" key="14">
    <source>
        <dbReference type="PROSITE-ProRule" id="PRU01360"/>
    </source>
</evidence>
<evidence type="ECO:0000256" key="6">
    <source>
        <dbReference type="ARBA" id="ARBA00022692"/>
    </source>
</evidence>
<dbReference type="GO" id="GO:0015344">
    <property type="term" value="F:siderophore uptake transmembrane transporter activity"/>
    <property type="evidence" value="ECO:0007669"/>
    <property type="project" value="TreeGrafter"/>
</dbReference>
<keyword evidence="19" id="KW-1185">Reference proteome</keyword>
<evidence type="ECO:0000256" key="12">
    <source>
        <dbReference type="ARBA" id="ARBA00023170"/>
    </source>
</evidence>
<dbReference type="Pfam" id="PF00593">
    <property type="entry name" value="TonB_dep_Rec_b-barrel"/>
    <property type="match status" value="1"/>
</dbReference>
<dbReference type="Gene3D" id="2.40.170.20">
    <property type="entry name" value="TonB-dependent receptor, beta-barrel domain"/>
    <property type="match status" value="1"/>
</dbReference>
<evidence type="ECO:0000256" key="3">
    <source>
        <dbReference type="ARBA" id="ARBA00022448"/>
    </source>
</evidence>
<keyword evidence="4 14" id="KW-1134">Transmembrane beta strand</keyword>
<feature type="domain" description="TonB-dependent receptor plug" evidence="17">
    <location>
        <begin position="57"/>
        <end position="161"/>
    </location>
</feature>
<comment type="caution">
    <text evidence="18">The sequence shown here is derived from an EMBL/GenBank/DDBJ whole genome shotgun (WGS) entry which is preliminary data.</text>
</comment>
<evidence type="ECO:0000256" key="7">
    <source>
        <dbReference type="ARBA" id="ARBA00022729"/>
    </source>
</evidence>
<dbReference type="NCBIfam" id="TIGR01783">
    <property type="entry name" value="TonB-siderophor"/>
    <property type="match status" value="1"/>
</dbReference>
<dbReference type="GO" id="GO:0038023">
    <property type="term" value="F:signaling receptor activity"/>
    <property type="evidence" value="ECO:0007669"/>
    <property type="project" value="InterPro"/>
</dbReference>
<dbReference type="Proteomes" id="UP000637002">
    <property type="component" value="Unassembled WGS sequence"/>
</dbReference>
<dbReference type="InterPro" id="IPR037066">
    <property type="entry name" value="Plug_dom_sf"/>
</dbReference>